<evidence type="ECO:0000313" key="5">
    <source>
        <dbReference type="Proteomes" id="UP000664132"/>
    </source>
</evidence>
<evidence type="ECO:0008006" key="6">
    <source>
        <dbReference type="Google" id="ProtNLM"/>
    </source>
</evidence>
<evidence type="ECO:0000313" key="4">
    <source>
        <dbReference type="EMBL" id="KAG4420511.1"/>
    </source>
</evidence>
<dbReference type="InterPro" id="IPR002110">
    <property type="entry name" value="Ankyrin_rpt"/>
</dbReference>
<proteinExistence type="predicted"/>
<evidence type="ECO:0000256" key="1">
    <source>
        <dbReference type="ARBA" id="ARBA00022737"/>
    </source>
</evidence>
<dbReference type="Proteomes" id="UP000664132">
    <property type="component" value="Unassembled WGS sequence"/>
</dbReference>
<evidence type="ECO:0000256" key="3">
    <source>
        <dbReference type="SAM" id="MobiDB-lite"/>
    </source>
</evidence>
<evidence type="ECO:0000256" key="2">
    <source>
        <dbReference type="ARBA" id="ARBA00023043"/>
    </source>
</evidence>
<feature type="compositionally biased region" description="Polar residues" evidence="3">
    <location>
        <begin position="1"/>
        <end position="10"/>
    </location>
</feature>
<sequence>MASSRASSVTLADESIHDDFGVPMDIDSTDEDVEKERDFQLPNEYLEVCDVTDLGPSMKAARDPDVRILKAVLELSKDETLDERLSSAVYSNQAYFGANDSPPPGGSNHRRSVAHQGSADFGPHSVRYCLEGVGITSPLMEAIRARLPENVEMLLEAGADPNGVPLWASEMYAALFLRFRPHLPSYGRRDVATRATLLNLMDLPQLSMLTREEVEDRYYEGVAPFWCEEGFVRADYHHHGESMPSLVEAARSGSIKIFDRLIEAGADRSFWMRPQIEVPNPPTSSSLSVSSPIHAALQTRNYQMLERILEWGFDPNTMPLANPTRCFTPTMATIIYRTEFDKGAFDFLCQQPDINLEIRTPVYQVHILHFAVATLDLDLLKHVSAQTPLRNAGETALGHTLLHIACMPANASQVQRHSETICMSINESRDLRAQNDTFSRQPYSVRPDFLPDVETSEEEREKQTAMVKHLWSQGIRMLEVQDVHGNTALHYLAGCKEINWDLISYLWEQPRVNRIWQKSYNRYEASPEALARANQRATNDEELEPRPWKPWFESSWKVGREIRKRTLWKRLLGNDEVARKELDCY</sequence>
<dbReference type="AlphaFoldDB" id="A0A8H7TJE2"/>
<dbReference type="InterPro" id="IPR050745">
    <property type="entry name" value="Multifunctional_regulatory"/>
</dbReference>
<accession>A0A8H7TJE2</accession>
<reference evidence="4" key="1">
    <citation type="submission" date="2021-02" db="EMBL/GenBank/DDBJ databases">
        <title>Genome sequence Cadophora malorum strain M34.</title>
        <authorList>
            <person name="Stefanovic E."/>
            <person name="Vu D."/>
            <person name="Scully C."/>
            <person name="Dijksterhuis J."/>
            <person name="Roader J."/>
            <person name="Houbraken J."/>
        </authorList>
    </citation>
    <scope>NUCLEOTIDE SEQUENCE</scope>
    <source>
        <strain evidence="4">M34</strain>
    </source>
</reference>
<dbReference type="SUPFAM" id="SSF48403">
    <property type="entry name" value="Ankyrin repeat"/>
    <property type="match status" value="1"/>
</dbReference>
<dbReference type="SMART" id="SM00248">
    <property type="entry name" value="ANK"/>
    <property type="match status" value="5"/>
</dbReference>
<name>A0A8H7TJE2_9HELO</name>
<dbReference type="OrthoDB" id="2980193at2759"/>
<comment type="caution">
    <text evidence="4">The sequence shown here is derived from an EMBL/GenBank/DDBJ whole genome shotgun (WGS) entry which is preliminary data.</text>
</comment>
<dbReference type="InterPro" id="IPR036770">
    <property type="entry name" value="Ankyrin_rpt-contain_sf"/>
</dbReference>
<dbReference type="Gene3D" id="1.25.40.20">
    <property type="entry name" value="Ankyrin repeat-containing domain"/>
    <property type="match status" value="2"/>
</dbReference>
<dbReference type="PANTHER" id="PTHR24189">
    <property type="entry name" value="MYOTROPHIN"/>
    <property type="match status" value="1"/>
</dbReference>
<feature type="region of interest" description="Disordered" evidence="3">
    <location>
        <begin position="1"/>
        <end position="35"/>
    </location>
</feature>
<protein>
    <recommendedName>
        <fullName evidence="6">Ankyrin</fullName>
    </recommendedName>
</protein>
<dbReference type="PANTHER" id="PTHR24189:SF50">
    <property type="entry name" value="ANKYRIN REPEAT AND SOCS BOX PROTEIN 2"/>
    <property type="match status" value="1"/>
</dbReference>
<organism evidence="4 5">
    <name type="scientific">Cadophora malorum</name>
    <dbReference type="NCBI Taxonomy" id="108018"/>
    <lineage>
        <taxon>Eukaryota</taxon>
        <taxon>Fungi</taxon>
        <taxon>Dikarya</taxon>
        <taxon>Ascomycota</taxon>
        <taxon>Pezizomycotina</taxon>
        <taxon>Leotiomycetes</taxon>
        <taxon>Helotiales</taxon>
        <taxon>Ploettnerulaceae</taxon>
        <taxon>Cadophora</taxon>
    </lineage>
</organism>
<feature type="region of interest" description="Disordered" evidence="3">
    <location>
        <begin position="96"/>
        <end position="119"/>
    </location>
</feature>
<dbReference type="EMBL" id="JAFJYH010000082">
    <property type="protein sequence ID" value="KAG4420511.1"/>
    <property type="molecule type" value="Genomic_DNA"/>
</dbReference>
<keyword evidence="2" id="KW-0040">ANK repeat</keyword>
<keyword evidence="1" id="KW-0677">Repeat</keyword>
<gene>
    <name evidence="4" type="ORF">IFR04_006331</name>
</gene>
<keyword evidence="5" id="KW-1185">Reference proteome</keyword>